<feature type="compositionally biased region" description="Polar residues" evidence="6">
    <location>
        <begin position="608"/>
        <end position="629"/>
    </location>
</feature>
<comment type="subcellular location">
    <subcellularLocation>
        <location evidence="1">Nucleus</location>
    </subcellularLocation>
</comment>
<feature type="compositionally biased region" description="Low complexity" evidence="6">
    <location>
        <begin position="271"/>
        <end position="298"/>
    </location>
</feature>
<dbReference type="GO" id="GO:0004879">
    <property type="term" value="F:nuclear receptor activity"/>
    <property type="evidence" value="ECO:0007669"/>
    <property type="project" value="TreeGrafter"/>
</dbReference>
<dbReference type="GO" id="GO:0000976">
    <property type="term" value="F:transcription cis-regulatory region binding"/>
    <property type="evidence" value="ECO:0007669"/>
    <property type="project" value="TreeGrafter"/>
</dbReference>
<dbReference type="Gene3D" id="3.30.450.20">
    <property type="entry name" value="PAS domain"/>
    <property type="match status" value="2"/>
</dbReference>
<dbReference type="PANTHER" id="PTHR10649">
    <property type="entry name" value="ARYL HYDROCARBON RECEPTOR"/>
    <property type="match status" value="1"/>
</dbReference>
<evidence type="ECO:0000256" key="1">
    <source>
        <dbReference type="ARBA" id="ARBA00004123"/>
    </source>
</evidence>
<evidence type="ECO:0008006" key="9">
    <source>
        <dbReference type="Google" id="ProtNLM"/>
    </source>
</evidence>
<keyword evidence="3" id="KW-0238">DNA-binding</keyword>
<keyword evidence="4" id="KW-0804">Transcription</keyword>
<evidence type="ECO:0000256" key="6">
    <source>
        <dbReference type="SAM" id="MobiDB-lite"/>
    </source>
</evidence>
<dbReference type="GO" id="GO:0034751">
    <property type="term" value="C:aryl hydrocarbon receptor complex"/>
    <property type="evidence" value="ECO:0007669"/>
    <property type="project" value="TreeGrafter"/>
</dbReference>
<name>A0AAN9TY74_9HEMI</name>
<dbReference type="SUPFAM" id="SSF55785">
    <property type="entry name" value="PYP-like sensor domain (PAS domain)"/>
    <property type="match status" value="1"/>
</dbReference>
<evidence type="ECO:0000256" key="3">
    <source>
        <dbReference type="ARBA" id="ARBA00023125"/>
    </source>
</evidence>
<gene>
    <name evidence="7" type="ORF">V9T40_007133</name>
</gene>
<reference evidence="7 8" key="1">
    <citation type="submission" date="2024-03" db="EMBL/GenBank/DDBJ databases">
        <title>Adaptation during the transition from Ophiocordyceps entomopathogen to insect associate is accompanied by gene loss and intensified selection.</title>
        <authorList>
            <person name="Ward C.M."/>
            <person name="Onetto C.A."/>
            <person name="Borneman A.R."/>
        </authorList>
    </citation>
    <scope>NUCLEOTIDE SEQUENCE [LARGE SCALE GENOMIC DNA]</scope>
    <source>
        <strain evidence="7">AWRI1</strain>
        <tissue evidence="7">Single Adult Female</tissue>
    </source>
</reference>
<dbReference type="AlphaFoldDB" id="A0AAN9TY74"/>
<dbReference type="Pfam" id="PF14598">
    <property type="entry name" value="PAS_11"/>
    <property type="match status" value="1"/>
</dbReference>
<accession>A0AAN9TY74</accession>
<feature type="region of interest" description="Disordered" evidence="6">
    <location>
        <begin position="647"/>
        <end position="672"/>
    </location>
</feature>
<evidence type="ECO:0000313" key="8">
    <source>
        <dbReference type="Proteomes" id="UP001367676"/>
    </source>
</evidence>
<keyword evidence="5" id="KW-0539">Nucleus</keyword>
<dbReference type="GO" id="GO:0005634">
    <property type="term" value="C:nucleus"/>
    <property type="evidence" value="ECO:0007669"/>
    <property type="project" value="UniProtKB-SubCell"/>
</dbReference>
<keyword evidence="8" id="KW-1185">Reference proteome</keyword>
<feature type="compositionally biased region" description="Polar residues" evidence="6">
    <location>
        <begin position="657"/>
        <end position="666"/>
    </location>
</feature>
<dbReference type="InterPro" id="IPR035965">
    <property type="entry name" value="PAS-like_dom_sf"/>
</dbReference>
<sequence>MLLWVRHCQGERVALSDIIHQSVYELVHSEDREELQKQLMWNSFLPTEQANITLQEAILPENCHLLERNFTVRFRCLLDNTSGFLRLDIRGRVKVLHGQYRKTEEPPLALFAICTPFGPPSLLEIPHKEVMFKSKHKLDLSLVSMDQRGKILLGYSDSELANMGAYDLVHYDDLAYVASAHAELLKTGASGMIAYRYQTKEGMWQWLQTSSRLVYKNSKPDFVICTHRPLMEEEGRDLVGKRTMDFKVSYLDAGLTNTYFSDSDQLFSGSSSNQFSSTSTSATQQSQSQTATKSTTPQRVNRRYKTQLRDFLSTCRTKRKINSHHQPVPIAHPTPTTPTVDYIPSADPAAAAAVAVAYSNLNTMYPSTYSTPAATADNGLSGYMGHTSNFHPHHHHHHHQSLYDNRLPYLATTDNLFHQYRPLTNYYPDYHSAAATTPYVSNGFLDISSRGSPSSLPTYDAGAASHHHMAPVAETKLNDCDKMYGCSQPLLEQKYVDTSRYVGVGNATAAAAAGNAAKCVDLPNVYMPTSVAASTSCDVQASRNMSGRGMKPPMEHAAPDHSPVTAAVNGILAPKMEDVKLEALQQHYSPLPPEAPRQTVLMWALNHTPQSSSSGRSPTTTETGSNASTPPVLINGASSVSHHYLTATPPVRDNKKSPTVAQSYGSNDPLKSLAEMNSMSVGVAKWKPETPPSPKTYYHHQHQYASDGGTAEVWPPHHQFYPYHHHQ</sequence>
<dbReference type="InterPro" id="IPR000014">
    <property type="entry name" value="PAS"/>
</dbReference>
<proteinExistence type="predicted"/>
<evidence type="ECO:0000256" key="5">
    <source>
        <dbReference type="ARBA" id="ARBA00023242"/>
    </source>
</evidence>
<dbReference type="PANTHER" id="PTHR10649:SF12">
    <property type="entry name" value="SPINELESS, ISOFORM C"/>
    <property type="match status" value="1"/>
</dbReference>
<keyword evidence="2" id="KW-0805">Transcription regulation</keyword>
<dbReference type="InterPro" id="IPR039091">
    <property type="entry name" value="AHR/AHRR"/>
</dbReference>
<dbReference type="EMBL" id="JBBCAQ010000002">
    <property type="protein sequence ID" value="KAK7605275.1"/>
    <property type="molecule type" value="Genomic_DNA"/>
</dbReference>
<comment type="caution">
    <text evidence="7">The sequence shown here is derived from an EMBL/GenBank/DDBJ whole genome shotgun (WGS) entry which is preliminary data.</text>
</comment>
<feature type="region of interest" description="Disordered" evidence="6">
    <location>
        <begin position="271"/>
        <end position="305"/>
    </location>
</feature>
<dbReference type="FunFam" id="3.30.450.20:FF:000069">
    <property type="entry name" value="Aryl hydrocarbon receptor"/>
    <property type="match status" value="1"/>
</dbReference>
<feature type="region of interest" description="Disordered" evidence="6">
    <location>
        <begin position="608"/>
        <end position="635"/>
    </location>
</feature>
<evidence type="ECO:0000313" key="7">
    <source>
        <dbReference type="EMBL" id="KAK7605275.1"/>
    </source>
</evidence>
<dbReference type="GO" id="GO:0006805">
    <property type="term" value="P:xenobiotic metabolic process"/>
    <property type="evidence" value="ECO:0007669"/>
    <property type="project" value="InterPro"/>
</dbReference>
<protein>
    <recommendedName>
        <fullName evidence="9">Aryl hydrocarbon receptor</fullName>
    </recommendedName>
</protein>
<evidence type="ECO:0000256" key="2">
    <source>
        <dbReference type="ARBA" id="ARBA00023015"/>
    </source>
</evidence>
<evidence type="ECO:0000256" key="4">
    <source>
        <dbReference type="ARBA" id="ARBA00023163"/>
    </source>
</evidence>
<organism evidence="7 8">
    <name type="scientific">Parthenolecanium corni</name>
    <dbReference type="NCBI Taxonomy" id="536013"/>
    <lineage>
        <taxon>Eukaryota</taxon>
        <taxon>Metazoa</taxon>
        <taxon>Ecdysozoa</taxon>
        <taxon>Arthropoda</taxon>
        <taxon>Hexapoda</taxon>
        <taxon>Insecta</taxon>
        <taxon>Pterygota</taxon>
        <taxon>Neoptera</taxon>
        <taxon>Paraneoptera</taxon>
        <taxon>Hemiptera</taxon>
        <taxon>Sternorrhyncha</taxon>
        <taxon>Coccoidea</taxon>
        <taxon>Coccidae</taxon>
        <taxon>Parthenolecanium</taxon>
    </lineage>
</organism>
<dbReference type="Proteomes" id="UP001367676">
    <property type="component" value="Unassembled WGS sequence"/>
</dbReference>
<dbReference type="CDD" id="cd00130">
    <property type="entry name" value="PAS"/>
    <property type="match status" value="1"/>
</dbReference>